<dbReference type="InterPro" id="IPR025164">
    <property type="entry name" value="Toastrack_DUF4097"/>
</dbReference>
<feature type="domain" description="DUF4097" evidence="2">
    <location>
        <begin position="105"/>
        <end position="266"/>
    </location>
</feature>
<dbReference type="Pfam" id="PF13349">
    <property type="entry name" value="DUF4097"/>
    <property type="match status" value="1"/>
</dbReference>
<name>A0A4Q5LGQ4_9BACT</name>
<sequence length="269" mass="27727">MKKLASILLLSAASYVGVAQNAPSFATTCDERGASKGSSMRYCETRDLTLPSPGPQTLTIDGQDNGGISVQGWDGSDVRVRAKVVTWAKTDAEATQLAKGITISTAANTLHATSSAAQGAIQGWAVSYEVFVPRKTALVLQTKHGGISLSNLESAITFTTQNGGISLANVAGQVKGQTTNGGVSIRLTGPTWQGEGLDVQTTNGGISWSLPKDYSAKFVTSTSMGGITAGGLPVTKSGMMRKEIMTTLGQGGATIKAVTTNGGISVRQR</sequence>
<comment type="caution">
    <text evidence="3">The sequence shown here is derived from an EMBL/GenBank/DDBJ whole genome shotgun (WGS) entry which is preliminary data.</text>
</comment>
<keyword evidence="1" id="KW-0732">Signal</keyword>
<feature type="chain" id="PRO_5021018479" description="DUF4097 domain-containing protein" evidence="1">
    <location>
        <begin position="22"/>
        <end position="269"/>
    </location>
</feature>
<evidence type="ECO:0000256" key="1">
    <source>
        <dbReference type="SAM" id="SignalP"/>
    </source>
</evidence>
<gene>
    <name evidence="3" type="ORF">EWM57_03935</name>
</gene>
<accession>A0A4Q5LGQ4</accession>
<evidence type="ECO:0000313" key="3">
    <source>
        <dbReference type="EMBL" id="RYU82848.1"/>
    </source>
</evidence>
<evidence type="ECO:0000313" key="4">
    <source>
        <dbReference type="Proteomes" id="UP000294155"/>
    </source>
</evidence>
<organism evidence="3 4">
    <name type="scientific">Hymenobacter persicinus</name>
    <dbReference type="NCBI Taxonomy" id="2025506"/>
    <lineage>
        <taxon>Bacteria</taxon>
        <taxon>Pseudomonadati</taxon>
        <taxon>Bacteroidota</taxon>
        <taxon>Cytophagia</taxon>
        <taxon>Cytophagales</taxon>
        <taxon>Hymenobacteraceae</taxon>
        <taxon>Hymenobacter</taxon>
    </lineage>
</organism>
<dbReference type="AlphaFoldDB" id="A0A4Q5LGQ4"/>
<dbReference type="OrthoDB" id="876535at2"/>
<dbReference type="RefSeq" id="WP_129919830.1">
    <property type="nucleotide sequence ID" value="NZ_SEWE01000005.1"/>
</dbReference>
<protein>
    <recommendedName>
        <fullName evidence="2">DUF4097 domain-containing protein</fullName>
    </recommendedName>
</protein>
<keyword evidence="4" id="KW-1185">Reference proteome</keyword>
<dbReference type="Proteomes" id="UP000294155">
    <property type="component" value="Unassembled WGS sequence"/>
</dbReference>
<feature type="signal peptide" evidence="1">
    <location>
        <begin position="1"/>
        <end position="21"/>
    </location>
</feature>
<reference evidence="3 4" key="1">
    <citation type="submission" date="2019-02" db="EMBL/GenBank/DDBJ databases">
        <title>Bacterial novel species isolated from soil.</title>
        <authorList>
            <person name="Jung H.-Y."/>
        </authorList>
    </citation>
    <scope>NUCLEOTIDE SEQUENCE [LARGE SCALE GENOMIC DNA]</scope>
    <source>
        <strain evidence="3 4">1-3-3-3</strain>
    </source>
</reference>
<evidence type="ECO:0000259" key="2">
    <source>
        <dbReference type="Pfam" id="PF13349"/>
    </source>
</evidence>
<dbReference type="EMBL" id="SEWE01000005">
    <property type="protein sequence ID" value="RYU82848.1"/>
    <property type="molecule type" value="Genomic_DNA"/>
</dbReference>
<proteinExistence type="predicted"/>